<organism evidence="14 15">
    <name type="scientific">Lacticaseibacillus thailandensis DSM 22698 = JCM 13996</name>
    <dbReference type="NCBI Taxonomy" id="1423810"/>
    <lineage>
        <taxon>Bacteria</taxon>
        <taxon>Bacillati</taxon>
        <taxon>Bacillota</taxon>
        <taxon>Bacilli</taxon>
        <taxon>Lactobacillales</taxon>
        <taxon>Lactobacillaceae</taxon>
        <taxon>Lacticaseibacillus</taxon>
    </lineage>
</organism>
<dbReference type="InterPro" id="IPR033886">
    <property type="entry name" value="DHOD_1A"/>
</dbReference>
<dbReference type="InterPro" id="IPR013785">
    <property type="entry name" value="Aldolase_TIM"/>
</dbReference>
<dbReference type="UniPathway" id="UPA00070"/>
<keyword evidence="12" id="KW-0560">Oxidoreductase</keyword>
<dbReference type="AlphaFoldDB" id="A0A0R2C8X4"/>
<evidence type="ECO:0000256" key="6">
    <source>
        <dbReference type="ARBA" id="ARBA00011738"/>
    </source>
</evidence>
<accession>A0A0R2C8X4</accession>
<keyword evidence="11" id="KW-0665">Pyrimidine biosynthesis</keyword>
<keyword evidence="15" id="KW-1185">Reference proteome</keyword>
<evidence type="ECO:0000256" key="7">
    <source>
        <dbReference type="ARBA" id="ARBA00011911"/>
    </source>
</evidence>
<name>A0A0R2C8X4_9LACO</name>
<evidence type="ECO:0000256" key="5">
    <source>
        <dbReference type="ARBA" id="ARBA00008008"/>
    </source>
</evidence>
<dbReference type="EC" id="1.3.98.1" evidence="7"/>
<evidence type="ECO:0000256" key="10">
    <source>
        <dbReference type="ARBA" id="ARBA00022643"/>
    </source>
</evidence>
<evidence type="ECO:0000256" key="8">
    <source>
        <dbReference type="ARBA" id="ARBA00022490"/>
    </source>
</evidence>
<dbReference type="EMBL" id="AYZK01000010">
    <property type="protein sequence ID" value="KRM86420.1"/>
    <property type="molecule type" value="Genomic_DNA"/>
</dbReference>
<proteinExistence type="inferred from homology"/>
<protein>
    <recommendedName>
        <fullName evidence="7">dihydroorotate oxidase (fumarate)</fullName>
        <ecNumber evidence="7">1.3.98.1</ecNumber>
    </recommendedName>
</protein>
<comment type="subcellular location">
    <subcellularLocation>
        <location evidence="3">Cytoplasm</location>
    </subcellularLocation>
</comment>
<dbReference type="Gene3D" id="2.30.26.10">
    <property type="entry name" value="Dihydroorotate Dehydrogenase A, chain A, domain 2"/>
    <property type="match status" value="1"/>
</dbReference>
<comment type="catalytic activity">
    <reaction evidence="1">
        <text>(S)-dihydroorotate + fumarate = orotate + succinate</text>
        <dbReference type="Rhea" id="RHEA:30059"/>
        <dbReference type="ChEBI" id="CHEBI:29806"/>
        <dbReference type="ChEBI" id="CHEBI:30031"/>
        <dbReference type="ChEBI" id="CHEBI:30839"/>
        <dbReference type="ChEBI" id="CHEBI:30864"/>
        <dbReference type="EC" id="1.3.98.1"/>
    </reaction>
</comment>
<feature type="domain" description="Dihydroorotate dehydrogenase catalytic" evidence="13">
    <location>
        <begin position="3"/>
        <end position="292"/>
    </location>
</feature>
<evidence type="ECO:0000256" key="12">
    <source>
        <dbReference type="ARBA" id="ARBA00023002"/>
    </source>
</evidence>
<evidence type="ECO:0000256" key="2">
    <source>
        <dbReference type="ARBA" id="ARBA00001917"/>
    </source>
</evidence>
<comment type="similarity">
    <text evidence="5">Belongs to the dihydroorotate dehydrogenase family. Type 1 subfamily.</text>
</comment>
<keyword evidence="10" id="KW-0288">FMN</keyword>
<evidence type="ECO:0000313" key="15">
    <source>
        <dbReference type="Proteomes" id="UP000051789"/>
    </source>
</evidence>
<dbReference type="PIRSF" id="PIRSF000164">
    <property type="entry name" value="DHO_oxidase"/>
    <property type="match status" value="1"/>
</dbReference>
<dbReference type="NCBIfam" id="NF002702">
    <property type="entry name" value="PRK02506.1"/>
    <property type="match status" value="1"/>
</dbReference>
<dbReference type="Gene3D" id="3.20.20.70">
    <property type="entry name" value="Aldolase class I"/>
    <property type="match status" value="1"/>
</dbReference>
<dbReference type="CDD" id="cd04741">
    <property type="entry name" value="DHOD_1A_like"/>
    <property type="match status" value="1"/>
</dbReference>
<dbReference type="PANTHER" id="PTHR48109">
    <property type="entry name" value="DIHYDROOROTATE DEHYDROGENASE (QUINONE), MITOCHONDRIAL-RELATED"/>
    <property type="match status" value="1"/>
</dbReference>
<dbReference type="InterPro" id="IPR012135">
    <property type="entry name" value="Dihydroorotate_DH_1_2"/>
</dbReference>
<evidence type="ECO:0000256" key="11">
    <source>
        <dbReference type="ARBA" id="ARBA00022975"/>
    </source>
</evidence>
<sequence length="313" mass="33263">MTLTTKFLGRTYSSPLMNGAGVRCSTAGDLEKLRHSSAGSFVTKTATLTPRAGNPGHRMSPLPYGSINSMGLPNKGLTYYLDYLTALPDHGANNFLSVAGFSEADQLAVLAQIAANDFAGIVELNLSCPNIPGHPQLAYDFDATDALLDKVFTRFPQLELGVKLPPFFDPIHFDAIARILNQYPVKYTNSINSLGNGFFVDPQTDAPAIEPKGGFGGIGGGYAKPTALANVRALHERLRDDIAQIGTGGVQTGRDVYDLILCGASMVQVATAFGPEGVPIFDRLNQELQDILTSKGYADVTSAVGQLHVAATQ</sequence>
<dbReference type="SUPFAM" id="SSF51395">
    <property type="entry name" value="FMN-linked oxidoreductases"/>
    <property type="match status" value="1"/>
</dbReference>
<dbReference type="OrthoDB" id="9794954at2"/>
<comment type="caution">
    <text evidence="14">The sequence shown here is derived from an EMBL/GenBank/DDBJ whole genome shotgun (WGS) entry which is preliminary data.</text>
</comment>
<dbReference type="InterPro" id="IPR050074">
    <property type="entry name" value="DHO_dehydrogenase"/>
</dbReference>
<evidence type="ECO:0000256" key="3">
    <source>
        <dbReference type="ARBA" id="ARBA00004496"/>
    </source>
</evidence>
<dbReference type="GO" id="GO:1990663">
    <property type="term" value="F:dihydroorotate dehydrogenase (fumarate) activity"/>
    <property type="evidence" value="ECO:0007669"/>
    <property type="project" value="UniProtKB-EC"/>
</dbReference>
<evidence type="ECO:0000256" key="4">
    <source>
        <dbReference type="ARBA" id="ARBA00004725"/>
    </source>
</evidence>
<dbReference type="GO" id="GO:0006207">
    <property type="term" value="P:'de novo' pyrimidine nucleobase biosynthetic process"/>
    <property type="evidence" value="ECO:0007669"/>
    <property type="project" value="TreeGrafter"/>
</dbReference>
<dbReference type="InterPro" id="IPR023359">
    <property type="entry name" value="Dihydro_DH_chainA_dom2"/>
</dbReference>
<reference evidence="14 15" key="1">
    <citation type="journal article" date="2015" name="Genome Announc.">
        <title>Expanding the biotechnology potential of lactobacilli through comparative genomics of 213 strains and associated genera.</title>
        <authorList>
            <person name="Sun Z."/>
            <person name="Harris H.M."/>
            <person name="McCann A."/>
            <person name="Guo C."/>
            <person name="Argimon S."/>
            <person name="Zhang W."/>
            <person name="Yang X."/>
            <person name="Jeffery I.B."/>
            <person name="Cooney J.C."/>
            <person name="Kagawa T.F."/>
            <person name="Liu W."/>
            <person name="Song Y."/>
            <person name="Salvetti E."/>
            <person name="Wrobel A."/>
            <person name="Rasinkangas P."/>
            <person name="Parkhill J."/>
            <person name="Rea M.C."/>
            <person name="O'Sullivan O."/>
            <person name="Ritari J."/>
            <person name="Douillard F.P."/>
            <person name="Paul Ross R."/>
            <person name="Yang R."/>
            <person name="Briner A.E."/>
            <person name="Felis G.E."/>
            <person name="de Vos W.M."/>
            <person name="Barrangou R."/>
            <person name="Klaenhammer T.R."/>
            <person name="Caufield P.W."/>
            <person name="Cui Y."/>
            <person name="Zhang H."/>
            <person name="O'Toole P.W."/>
        </authorList>
    </citation>
    <scope>NUCLEOTIDE SEQUENCE [LARGE SCALE GENOMIC DNA]</scope>
    <source>
        <strain evidence="14 15">DSM 22698</strain>
    </source>
</reference>
<keyword evidence="9" id="KW-0285">Flavoprotein</keyword>
<evidence type="ECO:0000256" key="1">
    <source>
        <dbReference type="ARBA" id="ARBA00001694"/>
    </source>
</evidence>
<evidence type="ECO:0000259" key="13">
    <source>
        <dbReference type="Pfam" id="PF01180"/>
    </source>
</evidence>
<dbReference type="GO" id="GO:0005737">
    <property type="term" value="C:cytoplasm"/>
    <property type="evidence" value="ECO:0007669"/>
    <property type="project" value="UniProtKB-SubCell"/>
</dbReference>
<dbReference type="STRING" id="1423810.FD19_GL000748"/>
<dbReference type="Proteomes" id="UP000051789">
    <property type="component" value="Unassembled WGS sequence"/>
</dbReference>
<dbReference type="GO" id="GO:0044205">
    <property type="term" value="P:'de novo' UMP biosynthetic process"/>
    <property type="evidence" value="ECO:0007669"/>
    <property type="project" value="UniProtKB-UniPathway"/>
</dbReference>
<evidence type="ECO:0000256" key="9">
    <source>
        <dbReference type="ARBA" id="ARBA00022630"/>
    </source>
</evidence>
<dbReference type="Pfam" id="PF01180">
    <property type="entry name" value="DHO_dh"/>
    <property type="match status" value="1"/>
</dbReference>
<dbReference type="RefSeq" id="WP_054750597.1">
    <property type="nucleotide sequence ID" value="NZ_AYZK01000010.1"/>
</dbReference>
<comment type="cofactor">
    <cofactor evidence="2">
        <name>FMN</name>
        <dbReference type="ChEBI" id="CHEBI:58210"/>
    </cofactor>
</comment>
<evidence type="ECO:0000313" key="14">
    <source>
        <dbReference type="EMBL" id="KRM86420.1"/>
    </source>
</evidence>
<gene>
    <name evidence="14" type="ORF">FD19_GL000748</name>
</gene>
<comment type="subunit">
    <text evidence="6">Homodimer.</text>
</comment>
<dbReference type="InterPro" id="IPR005720">
    <property type="entry name" value="Dihydroorotate_DH_cat"/>
</dbReference>
<dbReference type="PATRIC" id="fig|1423810.4.peg.763"/>
<comment type="pathway">
    <text evidence="4">Pyrimidine metabolism; UMP biosynthesis via de novo pathway.</text>
</comment>
<dbReference type="PANTHER" id="PTHR48109:SF1">
    <property type="entry name" value="DIHYDROOROTATE DEHYDROGENASE (FUMARATE)"/>
    <property type="match status" value="1"/>
</dbReference>
<keyword evidence="8" id="KW-0963">Cytoplasm</keyword>